<dbReference type="Pfam" id="PF13350">
    <property type="entry name" value="Y_phosphatase3"/>
    <property type="match status" value="1"/>
</dbReference>
<keyword evidence="2" id="KW-0732">Signal</keyword>
<dbReference type="RefSeq" id="WP_047888402.1">
    <property type="nucleotide sequence ID" value="NZ_NOVD01000009.1"/>
</dbReference>
<reference evidence="3 4" key="1">
    <citation type="submission" date="2017-07" db="EMBL/GenBank/DDBJ databases">
        <title>Draft sequence of Rhodococcus enclensis 23b-28.</title>
        <authorList>
            <person name="Besaury L."/>
            <person name="Sancelme M."/>
            <person name="Amato P."/>
            <person name="Lallement A."/>
            <person name="Delort A.-M."/>
        </authorList>
    </citation>
    <scope>NUCLEOTIDE SEQUENCE [LARGE SCALE GENOMIC DNA]</scope>
    <source>
        <strain evidence="3 4">23b-28</strain>
    </source>
</reference>
<dbReference type="InterPro" id="IPR026893">
    <property type="entry name" value="Tyr/Ser_Pase_IphP-type"/>
</dbReference>
<dbReference type="PANTHER" id="PTHR31126:SF1">
    <property type="entry name" value="TYROSINE SPECIFIC PROTEIN PHOSPHATASES DOMAIN-CONTAINING PROTEIN"/>
    <property type="match status" value="1"/>
</dbReference>
<dbReference type="Gene3D" id="3.90.190.10">
    <property type="entry name" value="Protein tyrosine phosphatase superfamily"/>
    <property type="match status" value="1"/>
</dbReference>
<feature type="signal peptide" evidence="2">
    <location>
        <begin position="1"/>
        <end position="27"/>
    </location>
</feature>
<comment type="similarity">
    <text evidence="1">Belongs to the protein-tyrosine phosphatase family.</text>
</comment>
<name>A0A2A5JBM5_RHOSG</name>
<dbReference type="Proteomes" id="UP000230886">
    <property type="component" value="Unassembled WGS sequence"/>
</dbReference>
<evidence type="ECO:0000313" key="4">
    <source>
        <dbReference type="Proteomes" id="UP000230886"/>
    </source>
</evidence>
<evidence type="ECO:0000256" key="1">
    <source>
        <dbReference type="ARBA" id="ARBA00009580"/>
    </source>
</evidence>
<evidence type="ECO:0000313" key="3">
    <source>
        <dbReference type="EMBL" id="PCK26381.1"/>
    </source>
</evidence>
<organism evidence="3 4">
    <name type="scientific">Rhodococcus qingshengii</name>
    <dbReference type="NCBI Taxonomy" id="334542"/>
    <lineage>
        <taxon>Bacteria</taxon>
        <taxon>Bacillati</taxon>
        <taxon>Actinomycetota</taxon>
        <taxon>Actinomycetes</taxon>
        <taxon>Mycobacteriales</taxon>
        <taxon>Nocardiaceae</taxon>
        <taxon>Rhodococcus</taxon>
        <taxon>Rhodococcus erythropolis group</taxon>
    </lineage>
</organism>
<protein>
    <submittedName>
        <fullName evidence="3">Protein-tyrosine-phosphatase</fullName>
    </submittedName>
</protein>
<feature type="chain" id="PRO_5012607884" evidence="2">
    <location>
        <begin position="28"/>
        <end position="269"/>
    </location>
</feature>
<dbReference type="GO" id="GO:0004721">
    <property type="term" value="F:phosphoprotein phosphatase activity"/>
    <property type="evidence" value="ECO:0007669"/>
    <property type="project" value="InterPro"/>
</dbReference>
<dbReference type="SUPFAM" id="SSF52799">
    <property type="entry name" value="(Phosphotyrosine protein) phosphatases II"/>
    <property type="match status" value="1"/>
</dbReference>
<accession>A0A2A5JBM5</accession>
<dbReference type="InterPro" id="IPR029021">
    <property type="entry name" value="Prot-tyrosine_phosphatase-like"/>
</dbReference>
<gene>
    <name evidence="3" type="ORF">CHR55_15520</name>
</gene>
<proteinExistence type="inferred from homology"/>
<dbReference type="AlphaFoldDB" id="A0A2A5JBM5"/>
<dbReference type="PANTHER" id="PTHR31126">
    <property type="entry name" value="TYROSINE-PROTEIN PHOSPHATASE"/>
    <property type="match status" value="1"/>
</dbReference>
<sequence>MSNRIARPAATVLCAVILSCGPVPALAGGIPALEQAGPAAAQVAADRSLHLEGASNARDIGGYVTEEGRTVRWGKVFRSNALDKLTPSDLASLSERGVESVDDFRTVVERTLSQDRIPNGARTNWFDVIGTNPANLPALVDMPTMYALMATDPGASRAFHDALVNVANTEGAVLYHCSAGKDRTGWMTAVLLTLLGVSRADVNADYMLSNQYLTGPRTGSAFIDGVEQSWLDTSFATVDRVYGNFDNYVRDGLQLSDGDIAQLRDTLLA</sequence>
<comment type="caution">
    <text evidence="3">The sequence shown here is derived from an EMBL/GenBank/DDBJ whole genome shotgun (WGS) entry which is preliminary data.</text>
</comment>
<dbReference type="EMBL" id="NOVD01000009">
    <property type="protein sequence ID" value="PCK26381.1"/>
    <property type="molecule type" value="Genomic_DNA"/>
</dbReference>
<dbReference type="PROSITE" id="PS51257">
    <property type="entry name" value="PROKAR_LIPOPROTEIN"/>
    <property type="match status" value="1"/>
</dbReference>
<evidence type="ECO:0000256" key="2">
    <source>
        <dbReference type="SAM" id="SignalP"/>
    </source>
</evidence>